<protein>
    <recommendedName>
        <fullName evidence="2">DUF2157 domain-containing protein</fullName>
    </recommendedName>
</protein>
<feature type="transmembrane region" description="Helical" evidence="1">
    <location>
        <begin position="187"/>
        <end position="206"/>
    </location>
</feature>
<feature type="transmembrane region" description="Helical" evidence="1">
    <location>
        <begin position="130"/>
        <end position="151"/>
    </location>
</feature>
<dbReference type="OrthoDB" id="650263at2"/>
<reference evidence="3 4" key="1">
    <citation type="submission" date="2016-10" db="EMBL/GenBank/DDBJ databases">
        <title>Arsenicibacter rosenii gen. nov., sp. nov., an efficient arsenic-methylating bacterium isolated from an arsenic-contaminated paddy soil.</title>
        <authorList>
            <person name="Huang K."/>
        </authorList>
    </citation>
    <scope>NUCLEOTIDE SEQUENCE [LARGE SCALE GENOMIC DNA]</scope>
    <source>
        <strain evidence="3 4">SM-1</strain>
    </source>
</reference>
<feature type="transmembrane region" description="Helical" evidence="1">
    <location>
        <begin position="106"/>
        <end position="124"/>
    </location>
</feature>
<feature type="transmembrane region" description="Helical" evidence="1">
    <location>
        <begin position="242"/>
        <end position="259"/>
    </location>
</feature>
<keyword evidence="1" id="KW-0812">Transmembrane</keyword>
<keyword evidence="4" id="KW-1185">Reference proteome</keyword>
<gene>
    <name evidence="3" type="ORF">BLX24_21060</name>
</gene>
<feature type="transmembrane region" description="Helical" evidence="1">
    <location>
        <begin position="65"/>
        <end position="85"/>
    </location>
</feature>
<feature type="transmembrane region" description="Helical" evidence="1">
    <location>
        <begin position="293"/>
        <end position="312"/>
    </location>
</feature>
<feature type="transmembrane region" description="Helical" evidence="1">
    <location>
        <begin position="266"/>
        <end position="287"/>
    </location>
</feature>
<dbReference type="AlphaFoldDB" id="A0A1S2VEU5"/>
<sequence>MSPHDILQALSQQGLLAGDQQKIIRDVEDKKPFSVHWELRAVLYAGVVLLSSGLGLLIYENYDRIGHGFLLGAIATLCLGCFGFAAYYRAPWSPAQTRSRSPFGDYALLLGCLLFLSLEGYAQYEYTIFGTRYGLVTFIPAMLFLALAYLFDHRGVLSMALTALISWVGLTVRPLDFFFKTNFFDQGITLSAIGLSLLLIAAALLLERRQLKAHFTFTYLLMAGNLLLVALVAGMFNFETWRFAFIAALFGSCVAFDRYARNQRSFLFLLMSAVYGYIGLTYLVFHFGKPGNYLATFYFLTSGIGLVIYLLFNRRAVS</sequence>
<proteinExistence type="predicted"/>
<organism evidence="3 4">
    <name type="scientific">Arsenicibacter rosenii</name>
    <dbReference type="NCBI Taxonomy" id="1750698"/>
    <lineage>
        <taxon>Bacteria</taxon>
        <taxon>Pseudomonadati</taxon>
        <taxon>Bacteroidota</taxon>
        <taxon>Cytophagia</taxon>
        <taxon>Cytophagales</taxon>
        <taxon>Spirosomataceae</taxon>
        <taxon>Arsenicibacter</taxon>
    </lineage>
</organism>
<evidence type="ECO:0000313" key="4">
    <source>
        <dbReference type="Proteomes" id="UP000181790"/>
    </source>
</evidence>
<dbReference type="InterPro" id="IPR018677">
    <property type="entry name" value="DUF2157"/>
</dbReference>
<comment type="caution">
    <text evidence="3">The sequence shown here is derived from an EMBL/GenBank/DDBJ whole genome shotgun (WGS) entry which is preliminary data.</text>
</comment>
<evidence type="ECO:0000313" key="3">
    <source>
        <dbReference type="EMBL" id="OIN57244.1"/>
    </source>
</evidence>
<keyword evidence="1" id="KW-1133">Transmembrane helix</keyword>
<dbReference type="Proteomes" id="UP000181790">
    <property type="component" value="Unassembled WGS sequence"/>
</dbReference>
<accession>A0A1S2VEU5</accession>
<dbReference type="RefSeq" id="WP_071505175.1">
    <property type="nucleotide sequence ID" value="NZ_MORL01000014.1"/>
</dbReference>
<feature type="transmembrane region" description="Helical" evidence="1">
    <location>
        <begin position="41"/>
        <end position="59"/>
    </location>
</feature>
<dbReference type="EMBL" id="MORL01000014">
    <property type="protein sequence ID" value="OIN57244.1"/>
    <property type="molecule type" value="Genomic_DNA"/>
</dbReference>
<dbReference type="Pfam" id="PF09925">
    <property type="entry name" value="DUF2157"/>
    <property type="match status" value="1"/>
</dbReference>
<keyword evidence="1" id="KW-0472">Membrane</keyword>
<name>A0A1S2VEU5_9BACT</name>
<evidence type="ECO:0000259" key="2">
    <source>
        <dbReference type="Pfam" id="PF09925"/>
    </source>
</evidence>
<evidence type="ECO:0000256" key="1">
    <source>
        <dbReference type="SAM" id="Phobius"/>
    </source>
</evidence>
<feature type="domain" description="DUF2157" evidence="2">
    <location>
        <begin position="11"/>
        <end position="155"/>
    </location>
</feature>
<feature type="transmembrane region" description="Helical" evidence="1">
    <location>
        <begin position="218"/>
        <end position="236"/>
    </location>
</feature>